<dbReference type="InterPro" id="IPR036388">
    <property type="entry name" value="WH-like_DNA-bd_sf"/>
</dbReference>
<dbReference type="SUPFAM" id="SSF55781">
    <property type="entry name" value="GAF domain-like"/>
    <property type="match status" value="1"/>
</dbReference>
<keyword evidence="2" id="KW-0238">DNA-binding</keyword>
<dbReference type="SMART" id="SM00346">
    <property type="entry name" value="HTH_ICLR"/>
    <property type="match status" value="1"/>
</dbReference>
<dbReference type="InterPro" id="IPR029016">
    <property type="entry name" value="GAF-like_dom_sf"/>
</dbReference>
<dbReference type="GO" id="GO:0003700">
    <property type="term" value="F:DNA-binding transcription factor activity"/>
    <property type="evidence" value="ECO:0007669"/>
    <property type="project" value="TreeGrafter"/>
</dbReference>
<evidence type="ECO:0000256" key="2">
    <source>
        <dbReference type="ARBA" id="ARBA00023125"/>
    </source>
</evidence>
<feature type="domain" description="IclR-ED" evidence="5">
    <location>
        <begin position="67"/>
        <end position="215"/>
    </location>
</feature>
<feature type="domain" description="HTH iclR-type" evidence="4">
    <location>
        <begin position="6"/>
        <end position="66"/>
    </location>
</feature>
<dbReference type="PROSITE" id="PS51077">
    <property type="entry name" value="HTH_ICLR"/>
    <property type="match status" value="1"/>
</dbReference>
<protein>
    <submittedName>
        <fullName evidence="6">IclR family transcriptional regulator</fullName>
    </submittedName>
</protein>
<dbReference type="InterPro" id="IPR005471">
    <property type="entry name" value="Tscrpt_reg_IclR_N"/>
</dbReference>
<dbReference type="Gene3D" id="3.30.450.40">
    <property type="match status" value="2"/>
</dbReference>
<dbReference type="InterPro" id="IPR036390">
    <property type="entry name" value="WH_DNA-bd_sf"/>
</dbReference>
<keyword evidence="7" id="KW-1185">Reference proteome</keyword>
<dbReference type="PANTHER" id="PTHR30136:SF24">
    <property type="entry name" value="HTH-TYPE TRANSCRIPTIONAL REPRESSOR ALLR"/>
    <property type="match status" value="1"/>
</dbReference>
<evidence type="ECO:0000259" key="4">
    <source>
        <dbReference type="PROSITE" id="PS51077"/>
    </source>
</evidence>
<reference evidence="6 7" key="1">
    <citation type="submission" date="2020-09" db="EMBL/GenBank/DDBJ databases">
        <title>Investigation of environmental microbe.</title>
        <authorList>
            <person name="Ou Y."/>
            <person name="Kang Q."/>
        </authorList>
    </citation>
    <scope>NUCLEOTIDE SEQUENCE [LARGE SCALE GENOMIC DNA]</scope>
    <source>
        <strain evidence="6 7">KJZ-9</strain>
    </source>
</reference>
<dbReference type="AlphaFoldDB" id="A0A7H2BHV0"/>
<dbReference type="Gene3D" id="1.10.10.10">
    <property type="entry name" value="Winged helix-like DNA-binding domain superfamily/Winged helix DNA-binding domain"/>
    <property type="match status" value="1"/>
</dbReference>
<gene>
    <name evidence="6" type="ORF">IDM48_07460</name>
</gene>
<dbReference type="SUPFAM" id="SSF46785">
    <property type="entry name" value="Winged helix' DNA-binding domain"/>
    <property type="match status" value="1"/>
</dbReference>
<dbReference type="Pfam" id="PF09339">
    <property type="entry name" value="HTH_IclR"/>
    <property type="match status" value="1"/>
</dbReference>
<evidence type="ECO:0000256" key="3">
    <source>
        <dbReference type="ARBA" id="ARBA00023163"/>
    </source>
</evidence>
<dbReference type="GO" id="GO:0003677">
    <property type="term" value="F:DNA binding"/>
    <property type="evidence" value="ECO:0007669"/>
    <property type="project" value="UniProtKB-KW"/>
</dbReference>
<dbReference type="GO" id="GO:0045892">
    <property type="term" value="P:negative regulation of DNA-templated transcription"/>
    <property type="evidence" value="ECO:0007669"/>
    <property type="project" value="TreeGrafter"/>
</dbReference>
<evidence type="ECO:0000259" key="5">
    <source>
        <dbReference type="PROSITE" id="PS51078"/>
    </source>
</evidence>
<dbReference type="PROSITE" id="PS51078">
    <property type="entry name" value="ICLR_ED"/>
    <property type="match status" value="1"/>
</dbReference>
<name>A0A7H2BHV0_9MICC</name>
<proteinExistence type="predicted"/>
<dbReference type="KEGG" id="rama:IDM48_07460"/>
<dbReference type="InterPro" id="IPR014757">
    <property type="entry name" value="Tscrpt_reg_IclR_C"/>
</dbReference>
<evidence type="ECO:0000256" key="1">
    <source>
        <dbReference type="ARBA" id="ARBA00023015"/>
    </source>
</evidence>
<sequence>MPTTTTRSVERALKLLTVVCDHPGINLTKASEQADLSPSSALRLLHTLEELEFVRRDRAGKFDVGPQLLRLGFKALGDNTLRNRCRPTMLELAERTGESVYLSIKQHHQVLYLAVVNGTHAIQHRSWEGQTIPLNSTAVGAVLLNQHNDEKYTVVTSGVEADVTAIATPLQVRGKTIAALSMLVPTYRITPEKEAELGQLLHSTVQELSQKFENI</sequence>
<accession>A0A7H2BHV0</accession>
<evidence type="ECO:0000313" key="7">
    <source>
        <dbReference type="Proteomes" id="UP000516421"/>
    </source>
</evidence>
<dbReference type="InterPro" id="IPR050707">
    <property type="entry name" value="HTH_MetabolicPath_Reg"/>
</dbReference>
<dbReference type="Pfam" id="PF01614">
    <property type="entry name" value="IclR_C"/>
    <property type="match status" value="1"/>
</dbReference>
<evidence type="ECO:0000313" key="6">
    <source>
        <dbReference type="EMBL" id="QNV39246.1"/>
    </source>
</evidence>
<keyword evidence="3" id="KW-0804">Transcription</keyword>
<keyword evidence="1" id="KW-0805">Transcription regulation</keyword>
<dbReference type="PANTHER" id="PTHR30136">
    <property type="entry name" value="HELIX-TURN-HELIX TRANSCRIPTIONAL REGULATOR, ICLR FAMILY"/>
    <property type="match status" value="1"/>
</dbReference>
<organism evidence="6 7">
    <name type="scientific">Rothia amarae</name>
    <dbReference type="NCBI Taxonomy" id="169480"/>
    <lineage>
        <taxon>Bacteria</taxon>
        <taxon>Bacillati</taxon>
        <taxon>Actinomycetota</taxon>
        <taxon>Actinomycetes</taxon>
        <taxon>Micrococcales</taxon>
        <taxon>Micrococcaceae</taxon>
        <taxon>Rothia</taxon>
    </lineage>
</organism>
<dbReference type="Proteomes" id="UP000516421">
    <property type="component" value="Chromosome"/>
</dbReference>
<dbReference type="EMBL" id="CP061538">
    <property type="protein sequence ID" value="QNV39246.1"/>
    <property type="molecule type" value="Genomic_DNA"/>
</dbReference>
<dbReference type="RefSeq" id="WP_068171763.1">
    <property type="nucleotide sequence ID" value="NZ_CP061538.1"/>
</dbReference>